<evidence type="ECO:0000313" key="3">
    <source>
        <dbReference type="Proteomes" id="UP000277580"/>
    </source>
</evidence>
<dbReference type="Proteomes" id="UP000277580">
    <property type="component" value="Unassembled WGS sequence"/>
</dbReference>
<evidence type="ECO:0000313" key="2">
    <source>
        <dbReference type="EMBL" id="RPB14387.1"/>
    </source>
</evidence>
<proteinExistence type="predicted"/>
<name>A0A3N4KV25_9PEZI</name>
<dbReference type="EMBL" id="ML119118">
    <property type="protein sequence ID" value="RPB14387.1"/>
    <property type="molecule type" value="Genomic_DNA"/>
</dbReference>
<feature type="chain" id="PRO_5018160443" evidence="1">
    <location>
        <begin position="20"/>
        <end position="107"/>
    </location>
</feature>
<keyword evidence="1" id="KW-0732">Signal</keyword>
<sequence>MQIKSILLTIFAAAALASAMDVDPAVEQKECVDHAKTYRGTNPSTDVEDLCRKCRIDSSKQCASAKKTSSDTMKGSTCYETALAKCRGENGLAEPPQVQTVAKQGGN</sequence>
<protein>
    <submittedName>
        <fullName evidence="2">Uncharacterized protein</fullName>
    </submittedName>
</protein>
<gene>
    <name evidence="2" type="ORF">P167DRAFT_68538</name>
</gene>
<accession>A0A3N4KV25</accession>
<dbReference type="AlphaFoldDB" id="A0A3N4KV25"/>
<feature type="signal peptide" evidence="1">
    <location>
        <begin position="1"/>
        <end position="19"/>
    </location>
</feature>
<dbReference type="InParanoid" id="A0A3N4KV25"/>
<reference evidence="2 3" key="1">
    <citation type="journal article" date="2018" name="Nat. Ecol. Evol.">
        <title>Pezizomycetes genomes reveal the molecular basis of ectomycorrhizal truffle lifestyle.</title>
        <authorList>
            <person name="Murat C."/>
            <person name="Payen T."/>
            <person name="Noel B."/>
            <person name="Kuo A."/>
            <person name="Morin E."/>
            <person name="Chen J."/>
            <person name="Kohler A."/>
            <person name="Krizsan K."/>
            <person name="Balestrini R."/>
            <person name="Da Silva C."/>
            <person name="Montanini B."/>
            <person name="Hainaut M."/>
            <person name="Levati E."/>
            <person name="Barry K.W."/>
            <person name="Belfiori B."/>
            <person name="Cichocki N."/>
            <person name="Clum A."/>
            <person name="Dockter R.B."/>
            <person name="Fauchery L."/>
            <person name="Guy J."/>
            <person name="Iotti M."/>
            <person name="Le Tacon F."/>
            <person name="Lindquist E.A."/>
            <person name="Lipzen A."/>
            <person name="Malagnac F."/>
            <person name="Mello A."/>
            <person name="Molinier V."/>
            <person name="Miyauchi S."/>
            <person name="Poulain J."/>
            <person name="Riccioni C."/>
            <person name="Rubini A."/>
            <person name="Sitrit Y."/>
            <person name="Splivallo R."/>
            <person name="Traeger S."/>
            <person name="Wang M."/>
            <person name="Zifcakova L."/>
            <person name="Wipf D."/>
            <person name="Zambonelli A."/>
            <person name="Paolocci F."/>
            <person name="Nowrousian M."/>
            <person name="Ottonello S."/>
            <person name="Baldrian P."/>
            <person name="Spatafora J.W."/>
            <person name="Henrissat B."/>
            <person name="Nagy L.G."/>
            <person name="Aury J.M."/>
            <person name="Wincker P."/>
            <person name="Grigoriev I.V."/>
            <person name="Bonfante P."/>
            <person name="Martin F.M."/>
        </authorList>
    </citation>
    <scope>NUCLEOTIDE SEQUENCE [LARGE SCALE GENOMIC DNA]</scope>
    <source>
        <strain evidence="2 3">CCBAS932</strain>
    </source>
</reference>
<dbReference type="OrthoDB" id="5323403at2759"/>
<organism evidence="2 3">
    <name type="scientific">Morchella conica CCBAS932</name>
    <dbReference type="NCBI Taxonomy" id="1392247"/>
    <lineage>
        <taxon>Eukaryota</taxon>
        <taxon>Fungi</taxon>
        <taxon>Dikarya</taxon>
        <taxon>Ascomycota</taxon>
        <taxon>Pezizomycotina</taxon>
        <taxon>Pezizomycetes</taxon>
        <taxon>Pezizales</taxon>
        <taxon>Morchellaceae</taxon>
        <taxon>Morchella</taxon>
    </lineage>
</organism>
<keyword evidence="3" id="KW-1185">Reference proteome</keyword>
<evidence type="ECO:0000256" key="1">
    <source>
        <dbReference type="SAM" id="SignalP"/>
    </source>
</evidence>